<dbReference type="RefSeq" id="WP_131029637.1">
    <property type="nucleotide sequence ID" value="NZ_SIXF01000006.1"/>
</dbReference>
<comment type="caution">
    <text evidence="1">The sequence shown here is derived from an EMBL/GenBank/DDBJ whole genome shotgun (WGS) entry which is preliminary data.</text>
</comment>
<keyword evidence="2" id="KW-1185">Reference proteome</keyword>
<gene>
    <name evidence="1" type="ORF">EYS08_08560</name>
</gene>
<evidence type="ECO:0000313" key="1">
    <source>
        <dbReference type="EMBL" id="TBO42843.1"/>
    </source>
</evidence>
<accession>A0A4Q9HE21</accession>
<organism evidence="1 2">
    <name type="scientific">Pedobacter kyonggii</name>
    <dbReference type="NCBI Taxonomy" id="1926871"/>
    <lineage>
        <taxon>Bacteria</taxon>
        <taxon>Pseudomonadati</taxon>
        <taxon>Bacteroidota</taxon>
        <taxon>Sphingobacteriia</taxon>
        <taxon>Sphingobacteriales</taxon>
        <taxon>Sphingobacteriaceae</taxon>
        <taxon>Pedobacter</taxon>
    </lineage>
</organism>
<reference evidence="1 2" key="1">
    <citation type="submission" date="2019-02" db="EMBL/GenBank/DDBJ databases">
        <title>Pedobacter kyonggii whole genome sequence analysis.</title>
        <authorList>
            <person name="Dahal R.H."/>
        </authorList>
    </citation>
    <scope>NUCLEOTIDE SEQUENCE [LARGE SCALE GENOMIC DNA]</scope>
    <source>
        <strain evidence="1 2">K-4-11-1</strain>
    </source>
</reference>
<dbReference type="AlphaFoldDB" id="A0A4Q9HE21"/>
<sequence>MVPFNIQIDHGNDKITLTIVPKEDYYIIVYFGSILGAIRKMGLDWILLQQEEIDPGPLKHFDHKLNSEATQISLGIHEINLIAGEIENHLVNQ</sequence>
<dbReference type="Proteomes" id="UP000291819">
    <property type="component" value="Unassembled WGS sequence"/>
</dbReference>
<dbReference type="OrthoDB" id="770102at2"/>
<evidence type="ECO:0000313" key="2">
    <source>
        <dbReference type="Proteomes" id="UP000291819"/>
    </source>
</evidence>
<protein>
    <submittedName>
        <fullName evidence="1">Uncharacterized protein</fullName>
    </submittedName>
</protein>
<name>A0A4Q9HE21_9SPHI</name>
<proteinExistence type="predicted"/>
<dbReference type="EMBL" id="SIXF01000006">
    <property type="protein sequence ID" value="TBO42843.1"/>
    <property type="molecule type" value="Genomic_DNA"/>
</dbReference>